<evidence type="ECO:0000256" key="4">
    <source>
        <dbReference type="ARBA" id="ARBA00022692"/>
    </source>
</evidence>
<evidence type="ECO:0000256" key="3">
    <source>
        <dbReference type="ARBA" id="ARBA00022475"/>
    </source>
</evidence>
<evidence type="ECO:0000256" key="1">
    <source>
        <dbReference type="ARBA" id="ARBA00004651"/>
    </source>
</evidence>
<evidence type="ECO:0000256" key="6">
    <source>
        <dbReference type="ARBA" id="ARBA00022989"/>
    </source>
</evidence>
<sequence length="257" mass="27371">MFGIDKNIILILGLTLPGIMTGIGAIPIFLTKNVSQKLLDVMLGFAAGIMLAATAFSLIMPSIEYGGGNFKAVMVTSFGILFGAVLIDLIDKYSPHEHLIDKRREGGSSKSLKQIWLFVIAITIHNFPEGMATGVGFGTNNIADGLTLALGIGIQNMPEGLAVALALARENYSIKYSFIVAFLTGLVEPVGALMGYGLVKIFEPLLPFILALAGGAMLFVISDEIIPTTHSNGFERESTYGIIVGFIVMMILDVLLG</sequence>
<feature type="transmembrane region" description="Helical" evidence="8">
    <location>
        <begin position="72"/>
        <end position="90"/>
    </location>
</feature>
<feature type="transmembrane region" description="Helical" evidence="8">
    <location>
        <begin position="238"/>
        <end position="256"/>
    </location>
</feature>
<evidence type="ECO:0000313" key="9">
    <source>
        <dbReference type="EMBL" id="PVY95499.1"/>
    </source>
</evidence>
<keyword evidence="6 8" id="KW-1133">Transmembrane helix</keyword>
<keyword evidence="7 8" id="KW-0472">Membrane</keyword>
<organism evidence="9 10">
    <name type="scientific">Ezakiella coagulans</name>
    <dbReference type="NCBI Taxonomy" id="46507"/>
    <lineage>
        <taxon>Bacteria</taxon>
        <taxon>Bacillati</taxon>
        <taxon>Bacillota</taxon>
        <taxon>Tissierellia</taxon>
        <taxon>Ezakiella</taxon>
    </lineage>
</organism>
<proteinExistence type="inferred from homology"/>
<dbReference type="RefSeq" id="WP_185117037.1">
    <property type="nucleotide sequence ID" value="NZ_QEKV01000001.1"/>
</dbReference>
<evidence type="ECO:0000256" key="8">
    <source>
        <dbReference type="SAM" id="Phobius"/>
    </source>
</evidence>
<evidence type="ECO:0000256" key="7">
    <source>
        <dbReference type="ARBA" id="ARBA00023136"/>
    </source>
</evidence>
<evidence type="ECO:0000256" key="2">
    <source>
        <dbReference type="ARBA" id="ARBA00006939"/>
    </source>
</evidence>
<feature type="transmembrane region" description="Helical" evidence="8">
    <location>
        <begin position="111"/>
        <end position="128"/>
    </location>
</feature>
<feature type="transmembrane region" description="Helical" evidence="8">
    <location>
        <begin position="41"/>
        <end position="60"/>
    </location>
</feature>
<dbReference type="GO" id="GO:0005385">
    <property type="term" value="F:zinc ion transmembrane transporter activity"/>
    <property type="evidence" value="ECO:0007669"/>
    <property type="project" value="TreeGrafter"/>
</dbReference>
<keyword evidence="5" id="KW-0862">Zinc</keyword>
<feature type="transmembrane region" description="Helical" evidence="8">
    <location>
        <begin position="205"/>
        <end position="226"/>
    </location>
</feature>
<reference evidence="9 10" key="1">
    <citation type="submission" date="2018-04" db="EMBL/GenBank/DDBJ databases">
        <title>Genomic Encyclopedia of Type Strains, Phase IV (KMG-IV): sequencing the most valuable type-strain genomes for metagenomic binning, comparative biology and taxonomic classification.</title>
        <authorList>
            <person name="Goeker M."/>
        </authorList>
    </citation>
    <scope>NUCLEOTIDE SEQUENCE [LARGE SCALE GENOMIC DNA]</scope>
    <source>
        <strain evidence="9 10">DSM 20705</strain>
    </source>
</reference>
<dbReference type="PANTHER" id="PTHR11040:SF211">
    <property type="entry name" value="ZINC TRANSPORTER ZIP11"/>
    <property type="match status" value="1"/>
</dbReference>
<accession>A0A2U1E729</accession>
<name>A0A2U1E729_9FIRM</name>
<dbReference type="GO" id="GO:0005886">
    <property type="term" value="C:plasma membrane"/>
    <property type="evidence" value="ECO:0007669"/>
    <property type="project" value="UniProtKB-SubCell"/>
</dbReference>
<keyword evidence="4 8" id="KW-0812">Transmembrane</keyword>
<feature type="transmembrane region" description="Helical" evidence="8">
    <location>
        <begin position="179"/>
        <end position="199"/>
    </location>
</feature>
<feature type="transmembrane region" description="Helical" evidence="8">
    <location>
        <begin position="6"/>
        <end position="29"/>
    </location>
</feature>
<evidence type="ECO:0000313" key="10">
    <source>
        <dbReference type="Proteomes" id="UP000245793"/>
    </source>
</evidence>
<dbReference type="EMBL" id="QEKV01000001">
    <property type="protein sequence ID" value="PVY95499.1"/>
    <property type="molecule type" value="Genomic_DNA"/>
</dbReference>
<gene>
    <name evidence="9" type="ORF">C7381_10123</name>
</gene>
<protein>
    <submittedName>
        <fullName evidence="9">ZIP family zinc transporter</fullName>
    </submittedName>
</protein>
<keyword evidence="10" id="KW-1185">Reference proteome</keyword>
<comment type="similarity">
    <text evidence="2">Belongs to the ZIP transporter (TC 2.A.5) family.</text>
</comment>
<feature type="transmembrane region" description="Helical" evidence="8">
    <location>
        <begin position="148"/>
        <end position="167"/>
    </location>
</feature>
<dbReference type="InterPro" id="IPR003689">
    <property type="entry name" value="ZIP"/>
</dbReference>
<comment type="caution">
    <text evidence="9">The sequence shown here is derived from an EMBL/GenBank/DDBJ whole genome shotgun (WGS) entry which is preliminary data.</text>
</comment>
<comment type="subcellular location">
    <subcellularLocation>
        <location evidence="1">Cell membrane</location>
        <topology evidence="1">Multi-pass membrane protein</topology>
    </subcellularLocation>
</comment>
<evidence type="ECO:0000256" key="5">
    <source>
        <dbReference type="ARBA" id="ARBA00022833"/>
    </source>
</evidence>
<dbReference type="Pfam" id="PF02535">
    <property type="entry name" value="Zip"/>
    <property type="match status" value="1"/>
</dbReference>
<dbReference type="AlphaFoldDB" id="A0A2U1E729"/>
<keyword evidence="3" id="KW-1003">Cell membrane</keyword>
<dbReference type="PANTHER" id="PTHR11040">
    <property type="entry name" value="ZINC/IRON TRANSPORTER"/>
    <property type="match status" value="1"/>
</dbReference>
<dbReference type="Proteomes" id="UP000245793">
    <property type="component" value="Unassembled WGS sequence"/>
</dbReference>